<keyword evidence="2" id="KW-1185">Reference proteome</keyword>
<dbReference type="SUPFAM" id="SSF53067">
    <property type="entry name" value="Actin-like ATPase domain"/>
    <property type="match status" value="1"/>
</dbReference>
<proteinExistence type="predicted"/>
<protein>
    <recommendedName>
        <fullName evidence="3">Xylulose kinase</fullName>
    </recommendedName>
</protein>
<organism evidence="1 2">
    <name type="scientific">Nostoc cf. commune SO-36</name>
    <dbReference type="NCBI Taxonomy" id="449208"/>
    <lineage>
        <taxon>Bacteria</taxon>
        <taxon>Bacillati</taxon>
        <taxon>Cyanobacteriota</taxon>
        <taxon>Cyanophyceae</taxon>
        <taxon>Nostocales</taxon>
        <taxon>Nostocaceae</taxon>
        <taxon>Nostoc</taxon>
    </lineage>
</organism>
<evidence type="ECO:0000313" key="2">
    <source>
        <dbReference type="Proteomes" id="UP001055453"/>
    </source>
</evidence>
<evidence type="ECO:0000313" key="1">
    <source>
        <dbReference type="EMBL" id="BDI16074.1"/>
    </source>
</evidence>
<name>A0ABM7YZE2_NOSCO</name>
<dbReference type="Gene3D" id="3.30.420.40">
    <property type="match status" value="1"/>
</dbReference>
<dbReference type="EMBL" id="AP025732">
    <property type="protein sequence ID" value="BDI16074.1"/>
    <property type="molecule type" value="Genomic_DNA"/>
</dbReference>
<evidence type="ECO:0008006" key="3">
    <source>
        <dbReference type="Google" id="ProtNLM"/>
    </source>
</evidence>
<sequence>MHGVVLTSELGEPLRPAILWADTRSSTTLNTYHSLNAAILERLGNPITAGWLAQLYCGYENMSLLSTPKRVGHFSQKIGYGYG</sequence>
<reference evidence="1" key="1">
    <citation type="submission" date="2022-04" db="EMBL/GenBank/DDBJ databases">
        <title>Complete genome sequence of a cyanobacterium, Nostoc sp. SO-36, isolated in Antarctica.</title>
        <authorList>
            <person name="Kanesaki Y."/>
            <person name="Effendi D."/>
            <person name="Sakamoto T."/>
            <person name="Ohtani S."/>
            <person name="Awai K."/>
        </authorList>
    </citation>
    <scope>NUCLEOTIDE SEQUENCE</scope>
    <source>
        <strain evidence="1">SO-36</strain>
    </source>
</reference>
<dbReference type="Proteomes" id="UP001055453">
    <property type="component" value="Chromosome"/>
</dbReference>
<gene>
    <name evidence="1" type="ORF">ANSO36C_18760</name>
</gene>
<dbReference type="InterPro" id="IPR043129">
    <property type="entry name" value="ATPase_NBD"/>
</dbReference>
<accession>A0ABM7YZE2</accession>